<dbReference type="EMBL" id="GL444929">
    <property type="protein sequence ID" value="EFN60466.1"/>
    <property type="molecule type" value="Genomic_DNA"/>
</dbReference>
<feature type="non-terminal residue" evidence="1">
    <location>
        <position position="1"/>
    </location>
</feature>
<evidence type="ECO:0000313" key="1">
    <source>
        <dbReference type="EMBL" id="EFN60466.1"/>
    </source>
</evidence>
<dbReference type="Gene3D" id="3.30.420.10">
    <property type="entry name" value="Ribonuclease H-like superfamily/Ribonuclease H"/>
    <property type="match status" value="1"/>
</dbReference>
<feature type="non-terminal residue" evidence="1">
    <location>
        <position position="41"/>
    </location>
</feature>
<keyword evidence="2" id="KW-1185">Reference proteome</keyword>
<gene>
    <name evidence="1" type="ORF">EAG_00004</name>
</gene>
<dbReference type="PANTHER" id="PTHR47326:SF1">
    <property type="entry name" value="HTH PSQ-TYPE DOMAIN-CONTAINING PROTEIN"/>
    <property type="match status" value="1"/>
</dbReference>
<dbReference type="PANTHER" id="PTHR47326">
    <property type="entry name" value="TRANSPOSABLE ELEMENT TC3 TRANSPOSASE-LIKE PROTEIN"/>
    <property type="match status" value="1"/>
</dbReference>
<evidence type="ECO:0000313" key="2">
    <source>
        <dbReference type="Proteomes" id="UP000000311"/>
    </source>
</evidence>
<sequence>DNWMGRGAHFWQWPPRSPDYNPCDFFLWGALKERIYFNRIE</sequence>
<dbReference type="InterPro" id="IPR036397">
    <property type="entry name" value="RNaseH_sf"/>
</dbReference>
<dbReference type="Proteomes" id="UP000000311">
    <property type="component" value="Unassembled WGS sequence"/>
</dbReference>
<protein>
    <recommendedName>
        <fullName evidence="3">Transposable element Tc3 transposase</fullName>
    </recommendedName>
</protein>
<accession>E2B1H3</accession>
<evidence type="ECO:0008006" key="3">
    <source>
        <dbReference type="Google" id="ProtNLM"/>
    </source>
</evidence>
<organism evidence="2">
    <name type="scientific">Camponotus floridanus</name>
    <name type="common">Florida carpenter ant</name>
    <dbReference type="NCBI Taxonomy" id="104421"/>
    <lineage>
        <taxon>Eukaryota</taxon>
        <taxon>Metazoa</taxon>
        <taxon>Ecdysozoa</taxon>
        <taxon>Arthropoda</taxon>
        <taxon>Hexapoda</taxon>
        <taxon>Insecta</taxon>
        <taxon>Pterygota</taxon>
        <taxon>Neoptera</taxon>
        <taxon>Endopterygota</taxon>
        <taxon>Hymenoptera</taxon>
        <taxon>Apocrita</taxon>
        <taxon>Aculeata</taxon>
        <taxon>Formicoidea</taxon>
        <taxon>Formicidae</taxon>
        <taxon>Formicinae</taxon>
        <taxon>Camponotus</taxon>
    </lineage>
</organism>
<dbReference type="AlphaFoldDB" id="E2B1H3"/>
<dbReference type="GO" id="GO:0003676">
    <property type="term" value="F:nucleic acid binding"/>
    <property type="evidence" value="ECO:0007669"/>
    <property type="project" value="InterPro"/>
</dbReference>
<name>E2B1H3_CAMFO</name>
<reference evidence="1 2" key="1">
    <citation type="journal article" date="2010" name="Science">
        <title>Genomic comparison of the ants Camponotus floridanus and Harpegnathos saltator.</title>
        <authorList>
            <person name="Bonasio R."/>
            <person name="Zhang G."/>
            <person name="Ye C."/>
            <person name="Mutti N.S."/>
            <person name="Fang X."/>
            <person name="Qin N."/>
            <person name="Donahue G."/>
            <person name="Yang P."/>
            <person name="Li Q."/>
            <person name="Li C."/>
            <person name="Zhang P."/>
            <person name="Huang Z."/>
            <person name="Berger S.L."/>
            <person name="Reinberg D."/>
            <person name="Wang J."/>
            <person name="Liebig J."/>
        </authorList>
    </citation>
    <scope>NUCLEOTIDE SEQUENCE [LARGE SCALE GENOMIC DNA]</scope>
    <source>
        <strain evidence="2">C129</strain>
    </source>
</reference>
<proteinExistence type="predicted"/>
<dbReference type="InParanoid" id="E2B1H3"/>